<comment type="caution">
    <text evidence="2">The sequence shown here is derived from an EMBL/GenBank/DDBJ whole genome shotgun (WGS) entry which is preliminary data.</text>
</comment>
<protein>
    <submittedName>
        <fullName evidence="2">Acyl-CoA dehydrogenase family protein</fullName>
    </submittedName>
</protein>
<reference evidence="3" key="1">
    <citation type="journal article" date="2019" name="Int. J. Syst. Evol. Microbiol.">
        <title>The Global Catalogue of Microorganisms (GCM) 10K type strain sequencing project: providing services to taxonomists for standard genome sequencing and annotation.</title>
        <authorList>
            <consortium name="The Broad Institute Genomics Platform"/>
            <consortium name="The Broad Institute Genome Sequencing Center for Infectious Disease"/>
            <person name="Wu L."/>
            <person name="Ma J."/>
        </authorList>
    </citation>
    <scope>NUCLEOTIDE SEQUENCE [LARGE SCALE GENOMIC DNA]</scope>
    <source>
        <strain evidence="3">JCM 4816</strain>
    </source>
</reference>
<dbReference type="InterPro" id="IPR013786">
    <property type="entry name" value="AcylCoA_DH/ox_N"/>
</dbReference>
<accession>A0ABW1FVX1</accession>
<dbReference type="SUPFAM" id="SSF47203">
    <property type="entry name" value="Acyl-CoA dehydrogenase C-terminal domain-like"/>
    <property type="match status" value="1"/>
</dbReference>
<dbReference type="PANTHER" id="PTHR43884:SF12">
    <property type="entry name" value="ISOVALERYL-COA DEHYDROGENASE, MITOCHONDRIAL-RELATED"/>
    <property type="match status" value="1"/>
</dbReference>
<gene>
    <name evidence="2" type="ORF">ACFP3V_01550</name>
</gene>
<organism evidence="2 3">
    <name type="scientific">Streptacidiphilus monticola</name>
    <dbReference type="NCBI Taxonomy" id="2161674"/>
    <lineage>
        <taxon>Bacteria</taxon>
        <taxon>Bacillati</taxon>
        <taxon>Actinomycetota</taxon>
        <taxon>Actinomycetes</taxon>
        <taxon>Kitasatosporales</taxon>
        <taxon>Streptomycetaceae</taxon>
        <taxon>Streptacidiphilus</taxon>
    </lineage>
</organism>
<evidence type="ECO:0000313" key="3">
    <source>
        <dbReference type="Proteomes" id="UP001596174"/>
    </source>
</evidence>
<dbReference type="SUPFAM" id="SSF56645">
    <property type="entry name" value="Acyl-CoA dehydrogenase NM domain-like"/>
    <property type="match status" value="1"/>
</dbReference>
<dbReference type="Pfam" id="PF02771">
    <property type="entry name" value="Acyl-CoA_dh_N"/>
    <property type="match status" value="1"/>
</dbReference>
<proteinExistence type="predicted"/>
<dbReference type="Gene3D" id="1.10.540.10">
    <property type="entry name" value="Acyl-CoA dehydrogenase/oxidase, N-terminal domain"/>
    <property type="match status" value="1"/>
</dbReference>
<dbReference type="PANTHER" id="PTHR43884">
    <property type="entry name" value="ACYL-COA DEHYDROGENASE"/>
    <property type="match status" value="1"/>
</dbReference>
<dbReference type="InterPro" id="IPR046373">
    <property type="entry name" value="Acyl-CoA_Oxase/DH_mid-dom_sf"/>
</dbReference>
<dbReference type="InterPro" id="IPR037069">
    <property type="entry name" value="AcylCoA_DH/ox_N_sf"/>
</dbReference>
<dbReference type="InterPro" id="IPR036250">
    <property type="entry name" value="AcylCo_DH-like_C"/>
</dbReference>
<evidence type="ECO:0000259" key="1">
    <source>
        <dbReference type="Pfam" id="PF02771"/>
    </source>
</evidence>
<sequence length="363" mass="38576">MPRTTPPTSSDDLAARLPRVVDLLAARAEEHDREGGFPYQGVEVVHEAGLLLLGAPPRQGGGGAGPVELVRVLVELGRGDPSVALLVADTLVLHAAQARRRIWPELLYRGLVAESKRRPVLLGVLPAPELTARRTEDGLRLGGRVERVSGADALDWFAFEVPGKDAGTFLVPGDAPGLRVEHDWEQLGLRAGSGHDLLLEDVPVTEEALLPGEPDAYLQVLRYLVGPAVGLGIARSARDWLLFRLRRQGLAPTVALGRIEAELLGAEEQLDGLAARLDRADPSTPRRAALLRLPLLDAAERALRAVVGLSGPAALTTRHPLERQLRDLLALRAQLPPEEQLFAEAGAGVLAPGTDGPGADAGA</sequence>
<feature type="domain" description="Acyl-CoA dehydrogenase/oxidase N-terminal" evidence="1">
    <location>
        <begin position="24"/>
        <end position="88"/>
    </location>
</feature>
<evidence type="ECO:0000313" key="2">
    <source>
        <dbReference type="EMBL" id="MFC5905905.1"/>
    </source>
</evidence>
<dbReference type="EMBL" id="JBHSQJ010000006">
    <property type="protein sequence ID" value="MFC5905905.1"/>
    <property type="molecule type" value="Genomic_DNA"/>
</dbReference>
<dbReference type="RefSeq" id="WP_380578797.1">
    <property type="nucleotide sequence ID" value="NZ_JBHSQJ010000006.1"/>
</dbReference>
<keyword evidence="3" id="KW-1185">Reference proteome</keyword>
<name>A0ABW1FVX1_9ACTN</name>
<dbReference type="InterPro" id="IPR009100">
    <property type="entry name" value="AcylCoA_DH/oxidase_NM_dom_sf"/>
</dbReference>
<dbReference type="Gene3D" id="1.20.140.10">
    <property type="entry name" value="Butyryl-CoA Dehydrogenase, subunit A, domain 3"/>
    <property type="match status" value="1"/>
</dbReference>
<dbReference type="Proteomes" id="UP001596174">
    <property type="component" value="Unassembled WGS sequence"/>
</dbReference>
<dbReference type="PIRSF" id="PIRSF016578">
    <property type="entry name" value="HsaA"/>
    <property type="match status" value="1"/>
</dbReference>
<dbReference type="Gene3D" id="2.40.110.10">
    <property type="entry name" value="Butyryl-CoA Dehydrogenase, subunit A, domain 2"/>
    <property type="match status" value="1"/>
</dbReference>